<geneLocation type="plasmid" evidence="1 2">
    <name>PPGU16_p3</name>
</geneLocation>
<organism evidence="1 2">
    <name type="scientific">Paraburkholderia largidicola</name>
    <dbReference type="NCBI Taxonomy" id="3014751"/>
    <lineage>
        <taxon>Bacteria</taxon>
        <taxon>Pseudomonadati</taxon>
        <taxon>Pseudomonadota</taxon>
        <taxon>Betaproteobacteria</taxon>
        <taxon>Burkholderiales</taxon>
        <taxon>Burkholderiaceae</taxon>
        <taxon>Paraburkholderia</taxon>
    </lineage>
</organism>
<dbReference type="EMBL" id="AP023178">
    <property type="protein sequence ID" value="BCF95359.1"/>
    <property type="molecule type" value="Genomic_DNA"/>
</dbReference>
<proteinExistence type="predicted"/>
<evidence type="ECO:0000313" key="1">
    <source>
        <dbReference type="EMBL" id="BCF95359.1"/>
    </source>
</evidence>
<dbReference type="AlphaFoldDB" id="A0A7I8C4D5"/>
<reference evidence="1 2" key="1">
    <citation type="journal article" date="2020" name="Genes (Basel)">
        <title>Genomic Comparison of Insect Gut Symbionts from Divergent Burkholderia Subclades.</title>
        <authorList>
            <person name="Takeshita K."/>
            <person name="Kikuchi Y."/>
        </authorList>
    </citation>
    <scope>NUCLEOTIDE SEQUENCE [LARGE SCALE GENOMIC DNA]</scope>
    <source>
        <strain evidence="1 2">PGU16</strain>
        <plasmid evidence="1 2">PPGU16_p3</plasmid>
    </source>
</reference>
<name>A0A7I8C4D5_9BURK</name>
<evidence type="ECO:0000313" key="2">
    <source>
        <dbReference type="Proteomes" id="UP000510888"/>
    </source>
</evidence>
<accession>A0A7I8C4D5</accession>
<protein>
    <submittedName>
        <fullName evidence="1">Uncharacterized protein</fullName>
    </submittedName>
</protein>
<sequence length="104" mass="10864">MSAPTRERKGGLAEAMPQIASWVRDLRSAFGDAQLDDAISRGRNGEPDFFASENGRTFGTRLPAGSAGWAGEGLGDRHFCAGCDGSCIGTQTRCSSSPAARVAK</sequence>
<gene>
    <name evidence="1" type="ORF">PPGU16_84260</name>
</gene>
<dbReference type="KEGG" id="plad:PPGU16_84260"/>
<dbReference type="Proteomes" id="UP000510888">
    <property type="component" value="Plasmid PPGU16_p3"/>
</dbReference>
<keyword evidence="1" id="KW-0614">Plasmid</keyword>
<keyword evidence="2" id="KW-1185">Reference proteome</keyword>